<comment type="similarity">
    <text evidence="1">Belongs to the myoviridae tail sheath protein family.</text>
</comment>
<name>A0A3B0S2T7_9ZZZZ</name>
<dbReference type="Pfam" id="PF04984">
    <property type="entry name" value="Phage_sheath_1"/>
    <property type="match status" value="1"/>
</dbReference>
<evidence type="ECO:0000259" key="3">
    <source>
        <dbReference type="Pfam" id="PF17482"/>
    </source>
</evidence>
<gene>
    <name evidence="4" type="ORF">MNBD_ALPHA04-1389</name>
</gene>
<feature type="domain" description="Tail sheath protein C-terminal" evidence="3">
    <location>
        <begin position="467"/>
        <end position="572"/>
    </location>
</feature>
<dbReference type="InterPro" id="IPR052042">
    <property type="entry name" value="Tail_sheath_structural"/>
</dbReference>
<dbReference type="InterPro" id="IPR020287">
    <property type="entry name" value="Tail_sheath_C"/>
</dbReference>
<feature type="domain" description="Tail sheath protein subtilisin-like" evidence="2">
    <location>
        <begin position="292"/>
        <end position="465"/>
    </location>
</feature>
<dbReference type="InterPro" id="IPR035089">
    <property type="entry name" value="Phage_sheath_subtilisin"/>
</dbReference>
<proteinExistence type="inferred from homology"/>
<accession>A0A3B0S2T7</accession>
<dbReference type="Pfam" id="PF17482">
    <property type="entry name" value="Phage_sheath_1C"/>
    <property type="match status" value="1"/>
</dbReference>
<dbReference type="Gene3D" id="3.40.50.11780">
    <property type="match status" value="2"/>
</dbReference>
<dbReference type="PANTHER" id="PTHR35861:SF1">
    <property type="entry name" value="PHAGE TAIL SHEATH PROTEIN"/>
    <property type="match status" value="1"/>
</dbReference>
<dbReference type="AlphaFoldDB" id="A0A3B0S2T7"/>
<evidence type="ECO:0000259" key="2">
    <source>
        <dbReference type="Pfam" id="PF04984"/>
    </source>
</evidence>
<evidence type="ECO:0000256" key="1">
    <source>
        <dbReference type="ARBA" id="ARBA00008005"/>
    </source>
</evidence>
<organism evidence="4">
    <name type="scientific">hydrothermal vent metagenome</name>
    <dbReference type="NCBI Taxonomy" id="652676"/>
    <lineage>
        <taxon>unclassified sequences</taxon>
        <taxon>metagenomes</taxon>
        <taxon>ecological metagenomes</taxon>
    </lineage>
</organism>
<sequence>MPEYLAPAVYVEETSFRSKSIEGVGTSTAAFVGMTARGPVTAGTNPAKPVLLTSFTDFERLYGGLDDLRIGGSAARNHIAHAVFAFFNNGGGRLYVARLEGANATNSNTGVLNDPATVAAGKQVRFESRFAGGTEIPGEPGTNLNVQLFQEELATTKELALRQPAGTMVQVGTDYYIIGTTPMVTSAANAAAFNALTDTDPLTIISLGVMVSDSTGVVYESGGLAFHPLHPRYAGTVLGATPPKANDALYNPVVLNIGNTAFAHELRAALFGGTTGRTVPLTGGSDGNGPPSTTDYENALNTLLGLEDISIIAAPGSSSFAAPLPAAVNQALISSAQQRRSYRIAVLDTPPDLDVQGARDLKSGIDSTYAALYYPWVTVANPLAGINPLEPSEISLPPSGFVTGIYARNDIQRGVYKAPANETVSGALGLERSIRFGEQEVLNPIGVNCIRALPNRGIRVWGARTISSDPEWKYVNIRRYFLYLEASIDRGTQWAVFEPNGERLWANVTTTIEDFLYNEWVNGALLGGSPKEAFFVQCDRSTMTQNDLDNGRLVCLVGVAALKPAEFVIFRIGQKTADSRD</sequence>
<dbReference type="PANTHER" id="PTHR35861">
    <property type="match status" value="1"/>
</dbReference>
<evidence type="ECO:0000313" key="4">
    <source>
        <dbReference type="EMBL" id="VAV97491.1"/>
    </source>
</evidence>
<protein>
    <submittedName>
        <fullName evidence="4">Phage tail sheath protein FI</fullName>
    </submittedName>
</protein>
<reference evidence="4" key="1">
    <citation type="submission" date="2018-06" db="EMBL/GenBank/DDBJ databases">
        <authorList>
            <person name="Zhirakovskaya E."/>
        </authorList>
    </citation>
    <scope>NUCLEOTIDE SEQUENCE</scope>
</reference>
<dbReference type="EMBL" id="UOEF01000246">
    <property type="protein sequence ID" value="VAV97491.1"/>
    <property type="molecule type" value="Genomic_DNA"/>
</dbReference>